<keyword evidence="5 10" id="KW-0819">tRNA processing</keyword>
<comment type="caution">
    <text evidence="14">The sequence shown here is derived from an EMBL/GenBank/DDBJ whole genome shotgun (WGS) entry which is preliminary data.</text>
</comment>
<evidence type="ECO:0000256" key="3">
    <source>
        <dbReference type="ARBA" id="ARBA00005842"/>
    </source>
</evidence>
<dbReference type="GO" id="GO:0052381">
    <property type="term" value="F:tRNA dimethylallyltransferase activity"/>
    <property type="evidence" value="ECO:0007669"/>
    <property type="project" value="UniProtKB-UniRule"/>
</dbReference>
<dbReference type="Gene3D" id="1.10.20.140">
    <property type="match status" value="1"/>
</dbReference>
<keyword evidence="15" id="KW-1185">Reference proteome</keyword>
<name>A0A7W8NFI9_9DEIO</name>
<dbReference type="GO" id="GO:0006400">
    <property type="term" value="P:tRNA modification"/>
    <property type="evidence" value="ECO:0007669"/>
    <property type="project" value="TreeGrafter"/>
</dbReference>
<evidence type="ECO:0000313" key="14">
    <source>
        <dbReference type="EMBL" id="MBB5365489.1"/>
    </source>
</evidence>
<gene>
    <name evidence="10" type="primary">miaA</name>
    <name evidence="14" type="ORF">HNQ08_004610</name>
</gene>
<comment type="cofactor">
    <cofactor evidence="1 10">
        <name>Mg(2+)</name>
        <dbReference type="ChEBI" id="CHEBI:18420"/>
    </cofactor>
</comment>
<evidence type="ECO:0000256" key="10">
    <source>
        <dbReference type="HAMAP-Rule" id="MF_00185"/>
    </source>
</evidence>
<dbReference type="HAMAP" id="MF_00185">
    <property type="entry name" value="IPP_trans"/>
    <property type="match status" value="1"/>
</dbReference>
<evidence type="ECO:0000313" key="15">
    <source>
        <dbReference type="Proteomes" id="UP000552709"/>
    </source>
</evidence>
<evidence type="ECO:0000256" key="4">
    <source>
        <dbReference type="ARBA" id="ARBA00022679"/>
    </source>
</evidence>
<dbReference type="EMBL" id="JACHFL010000018">
    <property type="protein sequence ID" value="MBB5365489.1"/>
    <property type="molecule type" value="Genomic_DNA"/>
</dbReference>
<keyword evidence="7 10" id="KW-0067">ATP-binding</keyword>
<keyword evidence="6 10" id="KW-0547">Nucleotide-binding</keyword>
<dbReference type="PANTHER" id="PTHR11088">
    <property type="entry name" value="TRNA DIMETHYLALLYLTRANSFERASE"/>
    <property type="match status" value="1"/>
</dbReference>
<proteinExistence type="inferred from homology"/>
<dbReference type="NCBIfam" id="TIGR00174">
    <property type="entry name" value="miaA"/>
    <property type="match status" value="1"/>
</dbReference>
<feature type="site" description="Interaction with substrate tRNA" evidence="10">
    <location>
        <position position="109"/>
    </location>
</feature>
<comment type="subunit">
    <text evidence="10">Monomer.</text>
</comment>
<evidence type="ECO:0000256" key="5">
    <source>
        <dbReference type="ARBA" id="ARBA00022694"/>
    </source>
</evidence>
<comment type="catalytic activity">
    <reaction evidence="9 10 11">
        <text>adenosine(37) in tRNA + dimethylallyl diphosphate = N(6)-dimethylallyladenosine(37) in tRNA + diphosphate</text>
        <dbReference type="Rhea" id="RHEA:26482"/>
        <dbReference type="Rhea" id="RHEA-COMP:10162"/>
        <dbReference type="Rhea" id="RHEA-COMP:10375"/>
        <dbReference type="ChEBI" id="CHEBI:33019"/>
        <dbReference type="ChEBI" id="CHEBI:57623"/>
        <dbReference type="ChEBI" id="CHEBI:74411"/>
        <dbReference type="ChEBI" id="CHEBI:74415"/>
        <dbReference type="EC" id="2.5.1.75"/>
    </reaction>
</comment>
<sequence length="315" mass="33996">MSPSRPLQIPLLIAPTAAGKSALALELAADPALGAALEVVSADAFTVYRGLDIGTAKPTAAEREAVPHHLLDVTEVTENYDVARYVREAEVAIADVLERGRVPLVVGGTTFYLAALLRGLPLTPPADPVERAAVEADLAERGLDALLADIAAHDPAEAVRMERNPRRVVRATEIYRRTGRYPGSFGTRPPQFQYAVTAFTRPGPELEARMQKRVETMFAAGWAEEAAWLAARLPADTVPRPTAWQALGYREAWAVHTGELDEAQATARIVLASRQYAKRQLTAMRSQLGAQVLTPRAAGVRFGEAARAAHKLSVN</sequence>
<evidence type="ECO:0000256" key="7">
    <source>
        <dbReference type="ARBA" id="ARBA00022840"/>
    </source>
</evidence>
<dbReference type="InterPro" id="IPR018022">
    <property type="entry name" value="IPT"/>
</dbReference>
<organism evidence="14 15">
    <name type="scientific">Deinococcus humi</name>
    <dbReference type="NCBI Taxonomy" id="662880"/>
    <lineage>
        <taxon>Bacteria</taxon>
        <taxon>Thermotogati</taxon>
        <taxon>Deinococcota</taxon>
        <taxon>Deinococci</taxon>
        <taxon>Deinococcales</taxon>
        <taxon>Deinococcaceae</taxon>
        <taxon>Deinococcus</taxon>
    </lineage>
</organism>
<dbReference type="Pfam" id="PF01715">
    <property type="entry name" value="IPPT"/>
    <property type="match status" value="1"/>
</dbReference>
<feature type="binding site" evidence="10">
    <location>
        <begin position="14"/>
        <end position="21"/>
    </location>
    <ligand>
        <name>ATP</name>
        <dbReference type="ChEBI" id="CHEBI:30616"/>
    </ligand>
</feature>
<dbReference type="GO" id="GO:0005524">
    <property type="term" value="F:ATP binding"/>
    <property type="evidence" value="ECO:0007669"/>
    <property type="project" value="UniProtKB-UniRule"/>
</dbReference>
<evidence type="ECO:0000256" key="9">
    <source>
        <dbReference type="ARBA" id="ARBA00049563"/>
    </source>
</evidence>
<dbReference type="Proteomes" id="UP000552709">
    <property type="component" value="Unassembled WGS sequence"/>
</dbReference>
<comment type="similarity">
    <text evidence="3 10 13">Belongs to the IPP transferase family.</text>
</comment>
<keyword evidence="4 10" id="KW-0808">Transferase</keyword>
<evidence type="ECO:0000256" key="13">
    <source>
        <dbReference type="RuleBase" id="RU003785"/>
    </source>
</evidence>
<evidence type="ECO:0000256" key="12">
    <source>
        <dbReference type="RuleBase" id="RU003784"/>
    </source>
</evidence>
<reference evidence="14 15" key="1">
    <citation type="submission" date="2020-08" db="EMBL/GenBank/DDBJ databases">
        <title>Genomic Encyclopedia of Type Strains, Phase IV (KMG-IV): sequencing the most valuable type-strain genomes for metagenomic binning, comparative biology and taxonomic classification.</title>
        <authorList>
            <person name="Goeker M."/>
        </authorList>
    </citation>
    <scope>NUCLEOTIDE SEQUENCE [LARGE SCALE GENOMIC DNA]</scope>
    <source>
        <strain evidence="14 15">DSM 27939</strain>
    </source>
</reference>
<dbReference type="PANTHER" id="PTHR11088:SF60">
    <property type="entry name" value="TRNA DIMETHYLALLYLTRANSFERASE"/>
    <property type="match status" value="1"/>
</dbReference>
<evidence type="ECO:0000256" key="8">
    <source>
        <dbReference type="ARBA" id="ARBA00022842"/>
    </source>
</evidence>
<evidence type="ECO:0000256" key="11">
    <source>
        <dbReference type="RuleBase" id="RU003783"/>
    </source>
</evidence>
<evidence type="ECO:0000256" key="1">
    <source>
        <dbReference type="ARBA" id="ARBA00001946"/>
    </source>
</evidence>
<comment type="caution">
    <text evidence="10">Lacks conserved residue(s) required for the propagation of feature annotation.</text>
</comment>
<protein>
    <recommendedName>
        <fullName evidence="10">tRNA dimethylallyltransferase</fullName>
        <ecNumber evidence="10">2.5.1.75</ecNumber>
    </recommendedName>
    <alternativeName>
        <fullName evidence="10">Dimethylallyl diphosphate:tRNA dimethylallyltransferase</fullName>
        <shortName evidence="10">DMAPP:tRNA dimethylallyltransferase</shortName>
        <shortName evidence="10">DMATase</shortName>
    </alternativeName>
    <alternativeName>
        <fullName evidence="10">Isopentenyl-diphosphate:tRNA isopentenyltransferase</fullName>
        <shortName evidence="10">IPP transferase</shortName>
        <shortName evidence="10">IPPT</shortName>
        <shortName evidence="10">IPTase</shortName>
    </alternativeName>
</protein>
<dbReference type="EC" id="2.5.1.75" evidence="10"/>
<dbReference type="InterPro" id="IPR039657">
    <property type="entry name" value="Dimethylallyltransferase"/>
</dbReference>
<dbReference type="RefSeq" id="WP_184137009.1">
    <property type="nucleotide sequence ID" value="NZ_JACHFL010000018.1"/>
</dbReference>
<accession>A0A7W8NFI9</accession>
<dbReference type="Gene3D" id="3.40.50.300">
    <property type="entry name" value="P-loop containing nucleotide triphosphate hydrolases"/>
    <property type="match status" value="1"/>
</dbReference>
<feature type="site" description="Interaction with substrate tRNA" evidence="10">
    <location>
        <position position="131"/>
    </location>
</feature>
<keyword evidence="8 10" id="KW-0460">Magnesium</keyword>
<feature type="binding site" evidence="10">
    <location>
        <begin position="16"/>
        <end position="21"/>
    </location>
    <ligand>
        <name>substrate</name>
    </ligand>
</feature>
<dbReference type="SUPFAM" id="SSF52540">
    <property type="entry name" value="P-loop containing nucleoside triphosphate hydrolases"/>
    <property type="match status" value="1"/>
</dbReference>
<dbReference type="AlphaFoldDB" id="A0A7W8NFI9"/>
<evidence type="ECO:0000256" key="6">
    <source>
        <dbReference type="ARBA" id="ARBA00022741"/>
    </source>
</evidence>
<comment type="function">
    <text evidence="2 10 12">Catalyzes the transfer of a dimethylallyl group onto the adenine at position 37 in tRNAs that read codons beginning with uridine, leading to the formation of N6-(dimethylallyl)adenosine (i(6)A).</text>
</comment>
<dbReference type="InterPro" id="IPR027417">
    <property type="entry name" value="P-loop_NTPase"/>
</dbReference>
<evidence type="ECO:0000256" key="2">
    <source>
        <dbReference type="ARBA" id="ARBA00003213"/>
    </source>
</evidence>